<evidence type="ECO:0000256" key="3">
    <source>
        <dbReference type="ARBA" id="ARBA00022723"/>
    </source>
</evidence>
<keyword evidence="4" id="KW-0249">Electron transport</keyword>
<evidence type="ECO:0000256" key="5">
    <source>
        <dbReference type="ARBA" id="ARBA00023004"/>
    </source>
</evidence>
<dbReference type="PROSITE" id="PS51007">
    <property type="entry name" value="CYTC"/>
    <property type="match status" value="1"/>
</dbReference>
<keyword evidence="3 6" id="KW-0479">Metal-binding</keyword>
<sequence>MAAKAEPLFKDNCMACHGDQLQGGAGPNISKVGERRTKEELIAKIQNGGKVMPSFKDAIKPEEVEALAAWLATKK</sequence>
<evidence type="ECO:0000313" key="9">
    <source>
        <dbReference type="Proteomes" id="UP001300012"/>
    </source>
</evidence>
<comment type="caution">
    <text evidence="8">The sequence shown here is derived from an EMBL/GenBank/DDBJ whole genome shotgun (WGS) entry which is preliminary data.</text>
</comment>
<dbReference type="Proteomes" id="UP001300012">
    <property type="component" value="Unassembled WGS sequence"/>
</dbReference>
<evidence type="ECO:0000256" key="6">
    <source>
        <dbReference type="PROSITE-ProRule" id="PRU00433"/>
    </source>
</evidence>
<dbReference type="PANTHER" id="PTHR37823">
    <property type="entry name" value="CYTOCHROME C-553-LIKE"/>
    <property type="match status" value="1"/>
</dbReference>
<dbReference type="InterPro" id="IPR036909">
    <property type="entry name" value="Cyt_c-like_dom_sf"/>
</dbReference>
<dbReference type="PANTHER" id="PTHR37823:SF4">
    <property type="entry name" value="MENAQUINOL-CYTOCHROME C REDUCTASE CYTOCHROME B_C SUBUNIT"/>
    <property type="match status" value="1"/>
</dbReference>
<accession>A0ABT1YJW7</accession>
<evidence type="ECO:0000256" key="1">
    <source>
        <dbReference type="ARBA" id="ARBA00022448"/>
    </source>
</evidence>
<name>A0ABT1YJW7_9BACL</name>
<reference evidence="8 9" key="1">
    <citation type="submission" date="2022-08" db="EMBL/GenBank/DDBJ databases">
        <title>Paenibacillus endoradicis sp. nov., Paenibacillus radicibacter sp. nov and Paenibacillus pararadicis sp. nov., three cold-adapted plant growth-promoting bacteria isolated from root of Larix gmelinii in Great Khingan.</title>
        <authorList>
            <person name="Xue H."/>
        </authorList>
    </citation>
    <scope>NUCLEOTIDE SEQUENCE [LARGE SCALE GENOMIC DNA]</scope>
    <source>
        <strain evidence="8 9">N5-1-1-5</strain>
    </source>
</reference>
<proteinExistence type="predicted"/>
<dbReference type="InterPro" id="IPR009056">
    <property type="entry name" value="Cyt_c-like_dom"/>
</dbReference>
<protein>
    <submittedName>
        <fullName evidence="8">Cytochrome c</fullName>
    </submittedName>
</protein>
<feature type="domain" description="Cytochrome c" evidence="7">
    <location>
        <begin position="1"/>
        <end position="75"/>
    </location>
</feature>
<evidence type="ECO:0000313" key="8">
    <source>
        <dbReference type="EMBL" id="MCR8632563.1"/>
    </source>
</evidence>
<dbReference type="Pfam" id="PF13442">
    <property type="entry name" value="Cytochrome_CBB3"/>
    <property type="match status" value="1"/>
</dbReference>
<gene>
    <name evidence="8" type="ORF">NV381_15260</name>
</gene>
<dbReference type="Gene3D" id="1.10.760.10">
    <property type="entry name" value="Cytochrome c-like domain"/>
    <property type="match status" value="1"/>
</dbReference>
<evidence type="ECO:0000256" key="2">
    <source>
        <dbReference type="ARBA" id="ARBA00022617"/>
    </source>
</evidence>
<organism evidence="8 9">
    <name type="scientific">Paenibacillus radicis</name>
    <name type="common">ex Xue et al. 2023</name>
    <dbReference type="NCBI Taxonomy" id="2972489"/>
    <lineage>
        <taxon>Bacteria</taxon>
        <taxon>Bacillati</taxon>
        <taxon>Bacillota</taxon>
        <taxon>Bacilli</taxon>
        <taxon>Bacillales</taxon>
        <taxon>Paenibacillaceae</taxon>
        <taxon>Paenibacillus</taxon>
    </lineage>
</organism>
<evidence type="ECO:0000259" key="7">
    <source>
        <dbReference type="PROSITE" id="PS51007"/>
    </source>
</evidence>
<dbReference type="EMBL" id="JANQBD010000010">
    <property type="protein sequence ID" value="MCR8632563.1"/>
    <property type="molecule type" value="Genomic_DNA"/>
</dbReference>
<keyword evidence="5 6" id="KW-0408">Iron</keyword>
<dbReference type="InterPro" id="IPR051811">
    <property type="entry name" value="Cytochrome_c550/c551-like"/>
</dbReference>
<keyword evidence="9" id="KW-1185">Reference proteome</keyword>
<dbReference type="SUPFAM" id="SSF46626">
    <property type="entry name" value="Cytochrome c"/>
    <property type="match status" value="1"/>
</dbReference>
<keyword evidence="1" id="KW-0813">Transport</keyword>
<evidence type="ECO:0000256" key="4">
    <source>
        <dbReference type="ARBA" id="ARBA00022982"/>
    </source>
</evidence>
<keyword evidence="2 6" id="KW-0349">Heme</keyword>